<proteinExistence type="predicted"/>
<dbReference type="PANTHER" id="PTHR36124">
    <property type="match status" value="1"/>
</dbReference>
<dbReference type="AlphaFoldDB" id="A0A9W4H9B8"/>
<protein>
    <recommendedName>
        <fullName evidence="4">ER-bound oxygenase mpaB/mpaB'/Rubber oxygenase catalytic domain-containing protein</fullName>
    </recommendedName>
</protein>
<dbReference type="GO" id="GO:0016491">
    <property type="term" value="F:oxidoreductase activity"/>
    <property type="evidence" value="ECO:0007669"/>
    <property type="project" value="InterPro"/>
</dbReference>
<evidence type="ECO:0000313" key="3">
    <source>
        <dbReference type="Proteomes" id="UP001153461"/>
    </source>
</evidence>
<dbReference type="EMBL" id="CAJVNV010000004">
    <property type="protein sequence ID" value="CAG7938185.1"/>
    <property type="molecule type" value="Genomic_DNA"/>
</dbReference>
<dbReference type="Proteomes" id="UP001153461">
    <property type="component" value="Unassembled WGS sequence"/>
</dbReference>
<evidence type="ECO:0008006" key="4">
    <source>
        <dbReference type="Google" id="ProtNLM"/>
    </source>
</evidence>
<comment type="caution">
    <text evidence="2">The sequence shown here is derived from an EMBL/GenBank/DDBJ whole genome shotgun (WGS) entry which is preliminary data.</text>
</comment>
<gene>
    <name evidence="2" type="ORF">PNAL_LOCUS117</name>
</gene>
<keyword evidence="1" id="KW-0472">Membrane</keyword>
<sequence>MNVYKKCSDLVLVETIPSEDPPNIYLESYSHPLIVEMASFSLSSIKNLPLLNPLLKTSPHQQILCVLLGLATYLALVSSLRFRRRQTLHKEYNYYGTRQSMRSMSDQDAWAIQKTIMQTEFPFIVLKSLQFALFRTYGIPTISTLLLKTSQLSDSTTSFKRYADTGTLIGEFMAFDPRSERAQTAIARTKFLHKGYRASGKILEGDMLYTLSLFALEPIRFVKVFEWREMTEMERCAIGTYWKSLGDALGISYDTLPSGKTGFQDGIHWLEEIGVWSEQYEVQHMKPHPRNKEIAEKTIDVLLYNVPNFLKPLGGYFVSYLMGDRLRTAMMMEEPPAVFSGILASTFKLRQLYLRYLSLPRPNFMRLDVFTEKPNEHGRNWVLIYEGAPFYVQPTIWNRWGPMAWFKWALGQPLPGDDGDKYYPQGYRTHELGPKYFEGKGYKELEDFKETLRHQRMGQCPFP</sequence>
<dbReference type="OrthoDB" id="545169at2759"/>
<evidence type="ECO:0000313" key="2">
    <source>
        <dbReference type="EMBL" id="CAG7938185.1"/>
    </source>
</evidence>
<feature type="transmembrane region" description="Helical" evidence="1">
    <location>
        <begin position="61"/>
        <end position="80"/>
    </location>
</feature>
<dbReference type="InterPro" id="IPR046366">
    <property type="entry name" value="MPAB"/>
</dbReference>
<accession>A0A9W4H9B8</accession>
<keyword evidence="1" id="KW-1133">Transmembrane helix</keyword>
<organism evidence="2 3">
    <name type="scientific">Penicillium nalgiovense</name>
    <dbReference type="NCBI Taxonomy" id="60175"/>
    <lineage>
        <taxon>Eukaryota</taxon>
        <taxon>Fungi</taxon>
        <taxon>Dikarya</taxon>
        <taxon>Ascomycota</taxon>
        <taxon>Pezizomycotina</taxon>
        <taxon>Eurotiomycetes</taxon>
        <taxon>Eurotiomycetidae</taxon>
        <taxon>Eurotiales</taxon>
        <taxon>Aspergillaceae</taxon>
        <taxon>Penicillium</taxon>
    </lineage>
</organism>
<evidence type="ECO:0000256" key="1">
    <source>
        <dbReference type="SAM" id="Phobius"/>
    </source>
</evidence>
<reference evidence="2" key="1">
    <citation type="submission" date="2021-07" db="EMBL/GenBank/DDBJ databases">
        <authorList>
            <person name="Branca A.L. A."/>
        </authorList>
    </citation>
    <scope>NUCLEOTIDE SEQUENCE</scope>
</reference>
<name>A0A9W4H9B8_PENNA</name>
<keyword evidence="1" id="KW-0812">Transmembrane</keyword>
<dbReference type="PANTHER" id="PTHR36124:SF1">
    <property type="entry name" value="ER-BOUND OXYGENASE MPAB_MPAB'_RUBBER OXYGENASE CATALYTIC DOMAIN-CONTAINING PROTEIN"/>
    <property type="match status" value="1"/>
</dbReference>